<dbReference type="GO" id="GO:0005543">
    <property type="term" value="F:phospholipid binding"/>
    <property type="evidence" value="ECO:0007669"/>
    <property type="project" value="InterPro"/>
</dbReference>
<keyword evidence="7" id="KW-0206">Cytoskeleton</keyword>
<feature type="region of interest" description="Disordered" evidence="9">
    <location>
        <begin position="839"/>
        <end position="861"/>
    </location>
</feature>
<dbReference type="GO" id="GO:0005856">
    <property type="term" value="C:cytoskeleton"/>
    <property type="evidence" value="ECO:0007669"/>
    <property type="project" value="UniProtKB-SubCell"/>
</dbReference>
<dbReference type="FunFam" id="1.20.58.60:FF:000019">
    <property type="entry name" value="Spectrin beta chain"/>
    <property type="match status" value="1"/>
</dbReference>
<dbReference type="Pfam" id="PF15410">
    <property type="entry name" value="PH_9"/>
    <property type="match status" value="1"/>
</dbReference>
<dbReference type="Proteomes" id="UP000192220">
    <property type="component" value="Unplaced"/>
</dbReference>
<dbReference type="InterPro" id="IPR001605">
    <property type="entry name" value="PH_dom-spectrin-type"/>
</dbReference>
<dbReference type="InterPro" id="IPR018159">
    <property type="entry name" value="Spectrin/alpha-actinin"/>
</dbReference>
<evidence type="ECO:0000256" key="4">
    <source>
        <dbReference type="ARBA" id="ARBA00022490"/>
    </source>
</evidence>
<dbReference type="GeneID" id="106522780"/>
<feature type="region of interest" description="Disordered" evidence="9">
    <location>
        <begin position="1065"/>
        <end position="1211"/>
    </location>
</feature>
<gene>
    <name evidence="12" type="primary">sptbn4b</name>
</gene>
<comment type="subcellular location">
    <subcellularLocation>
        <location evidence="1">Cytoplasm</location>
        <location evidence="1">Cytoskeleton</location>
    </subcellularLocation>
</comment>
<keyword evidence="11" id="KW-1185">Reference proteome</keyword>
<feature type="compositionally biased region" description="Basic and acidic residues" evidence="9">
    <location>
        <begin position="1065"/>
        <end position="1079"/>
    </location>
</feature>
<dbReference type="PROSITE" id="PS50003">
    <property type="entry name" value="PH_DOMAIN"/>
    <property type="match status" value="1"/>
</dbReference>
<dbReference type="OrthoDB" id="5865767at2759"/>
<sequence length="1398" mass="160076">MLMARDSSRDETQKLHKKWQKHQAFMAELAQNKEWLDKIEKEGQQLIKEKPELSPVVRKKLEEIRECWHDLESTTQAKARQLFEANKADLLVQSYESLDQRLGQLEGQLAYVDQGQDLTTVNKQLKKLQTMEVQMEEWYQEVGQLQVQAASVPQQTQVKETVAERQVAVETRMARLIEPLKERRRILLASKEVHQVGRDLEDEILWIQERLPLAMSQEHGSTLQAVQQLMKKNQTLQRELEGHRSRVEDVLERAGIIASIRSPEADCVRAGHDQLAQLWDLLWAETERRQLVLDAMYQAQQYYFDTAEVEAWLSEQELHMMNEEKGKDEPSTLQLLKKHLLLEQTIEDYAETVGLLSQQCRQLLEMGHPDSEQISKRQSQIDRLYVSLKDLVEERKSRLEQQYWLYQLNREVDELEQWIAQREVVASSPELGQDFEHVTVLQEKFTEFASETGNVGQERVTAVNQMVDELIDYGHAEAATIAEWKDGVNEAWADLLELMETRAQMLAASHQLHKFFSDCKEVLAQIEDKHRRLPEVRARQGSTSNTSTLQRLLHSFEQDIQLLVTQVRQLQESAAQLRTVYAGEKAEAIACREHEVMQCWKELLTSCEECRLQITTETDKLSFFSMVRDQIMWMESIICQIGTGEKPRDVSSVEVLMNYHQSLKSEVDARSQSTLECIEMGKMLLAARNPAAEEIKEKLEKVISKQQELSEKWDKHWEFLQHLLEVHQFAQEAMVAEAWLTAQEPLINSKELGGSVDEVEQLIRRHEAFRKAAATWEERFSSLRRLTTVEKLKAEQSKLPPTPLLGRKVFLEPQDALAGATNLPRLPVSPVMRQTIYEQNEASSPPSPSPATPTPSPSSVARRLGSTVANYTPVMNGSSYHHTLEPRHGGVAAGFGQPAPSSIASVATAAMLVSANQMRESAGAAREHVTKAMSHLQPPGREPEAKSSPYLRQPKIKHLDDAVTPLLVASRLEKVRGRERDAKVGEVGPERAEVAVMAEVVLQEPGRERLHSEPTRGPRGSRPDAFGRAEPQVQTHTYHRDHRIERQLSSEQLIQARRDELPQEVWREQAERRERRTLERQTSSEQEGQGGHDGRRRERDRHRTERQESSENDIGREQSDRRSAGGEKRSTMAEIVEQLQEREAAQARSETPRLPNGLPEKSSRPDRPRARDRPKPRRRPRPKEPGETTRRSRSAPAQSNPAVPQPPTHTAHHEGFLFRKLDIEIMKKSTNSRSWVNLYCVLNKGELGFYKDAKNTSAPYNNEPLLSLSHCHCDVTNGYKKKKNVFTLKTKDGSEFLFHAKDEDDLKVWVSNITTSISEHEEIAKWGQPQPTTSSTDEGTRRDGSKVDNRSERGGERSDRADRIERAEKEKERGERSEKSERAGKSDAKRSEKSGKKK</sequence>
<dbReference type="Pfam" id="PF00435">
    <property type="entry name" value="Spectrin"/>
    <property type="match status" value="7"/>
</dbReference>
<dbReference type="InterPro" id="IPR041681">
    <property type="entry name" value="PH_9"/>
</dbReference>
<feature type="compositionally biased region" description="Basic and acidic residues" evidence="9">
    <location>
        <begin position="1090"/>
        <end position="1131"/>
    </location>
</feature>
<dbReference type="SMART" id="SM00233">
    <property type="entry name" value="PH"/>
    <property type="match status" value="1"/>
</dbReference>
<dbReference type="PANTHER" id="PTHR11915">
    <property type="entry name" value="SPECTRIN/FILAMIN RELATED CYTOSKELETAL PROTEIN"/>
    <property type="match status" value="1"/>
</dbReference>
<dbReference type="CDD" id="cd00176">
    <property type="entry name" value="SPEC"/>
    <property type="match status" value="3"/>
</dbReference>
<feature type="compositionally biased region" description="Pro residues" evidence="9">
    <location>
        <begin position="845"/>
        <end position="856"/>
    </location>
</feature>
<evidence type="ECO:0000313" key="11">
    <source>
        <dbReference type="Proteomes" id="UP000192220"/>
    </source>
</evidence>
<evidence type="ECO:0000256" key="3">
    <source>
        <dbReference type="ARBA" id="ARBA00022467"/>
    </source>
</evidence>
<evidence type="ECO:0000313" key="12">
    <source>
        <dbReference type="RefSeq" id="XP_013871406.1"/>
    </source>
</evidence>
<dbReference type="Gene3D" id="1.20.58.60">
    <property type="match status" value="5"/>
</dbReference>
<keyword evidence="6" id="KW-0009">Actin-binding</keyword>
<evidence type="ECO:0000256" key="2">
    <source>
        <dbReference type="ARBA" id="ARBA00006826"/>
    </source>
</evidence>
<feature type="coiled-coil region" evidence="8">
    <location>
        <begin position="226"/>
        <end position="253"/>
    </location>
</feature>
<keyword evidence="4" id="KW-0963">Cytoplasm</keyword>
<dbReference type="InterPro" id="IPR002017">
    <property type="entry name" value="Spectrin_repeat"/>
</dbReference>
<evidence type="ECO:0000256" key="1">
    <source>
        <dbReference type="ARBA" id="ARBA00004245"/>
    </source>
</evidence>
<dbReference type="FunFam" id="1.20.58.60:FF:000033">
    <property type="entry name" value="Spectrin beta chain"/>
    <property type="match status" value="1"/>
</dbReference>
<name>A0A2I4BUH8_AUSLI</name>
<dbReference type="CDD" id="cd10571">
    <property type="entry name" value="PH_beta_spectrin"/>
    <property type="match status" value="1"/>
</dbReference>
<dbReference type="SUPFAM" id="SSF46966">
    <property type="entry name" value="Spectrin repeat"/>
    <property type="match status" value="8"/>
</dbReference>
<feature type="domain" description="PH" evidence="10">
    <location>
        <begin position="1210"/>
        <end position="1318"/>
    </location>
</feature>
<comment type="similarity">
    <text evidence="2">Belongs to the spectrin family.</text>
</comment>
<evidence type="ECO:0000256" key="9">
    <source>
        <dbReference type="SAM" id="MobiDB-lite"/>
    </source>
</evidence>
<reference evidence="12" key="1">
    <citation type="submission" date="2025-08" db="UniProtKB">
        <authorList>
            <consortium name="RefSeq"/>
        </authorList>
    </citation>
    <scope>IDENTIFICATION</scope>
    <source>
        <strain evidence="12">Quisiro</strain>
        <tissue evidence="12">Liver</tissue>
    </source>
</reference>
<keyword evidence="3" id="KW-0117">Actin capping</keyword>
<protein>
    <submittedName>
        <fullName evidence="12">Spectrin beta chain, non-erythrocytic 4 isoform X5</fullName>
    </submittedName>
</protein>
<evidence type="ECO:0000256" key="8">
    <source>
        <dbReference type="SAM" id="Coils"/>
    </source>
</evidence>
<dbReference type="RefSeq" id="XP_013871406.1">
    <property type="nucleotide sequence ID" value="XM_014015952.1"/>
</dbReference>
<dbReference type="InterPro" id="IPR011993">
    <property type="entry name" value="PH-like_dom_sf"/>
</dbReference>
<dbReference type="GO" id="GO:0051693">
    <property type="term" value="P:actin filament capping"/>
    <property type="evidence" value="ECO:0007669"/>
    <property type="project" value="UniProtKB-KW"/>
</dbReference>
<dbReference type="FunFam" id="2.30.29.30:FF:000024">
    <property type="entry name" value="Spectrin beta chain"/>
    <property type="match status" value="1"/>
</dbReference>
<feature type="compositionally biased region" description="Basic and acidic residues" evidence="9">
    <location>
        <begin position="1161"/>
        <end position="1173"/>
    </location>
</feature>
<dbReference type="SUPFAM" id="SSF50729">
    <property type="entry name" value="PH domain-like"/>
    <property type="match status" value="1"/>
</dbReference>
<dbReference type="FunFam" id="1.20.58.60:FF:000018">
    <property type="entry name" value="Spectrin beta chain"/>
    <property type="match status" value="1"/>
</dbReference>
<dbReference type="PRINTS" id="PR00683">
    <property type="entry name" value="SPECTRINPH"/>
</dbReference>
<dbReference type="GO" id="GO:0005737">
    <property type="term" value="C:cytoplasm"/>
    <property type="evidence" value="ECO:0007669"/>
    <property type="project" value="UniProtKB-ARBA"/>
</dbReference>
<accession>A0A2I4BUH8</accession>
<dbReference type="Gene3D" id="2.30.29.30">
    <property type="entry name" value="Pleckstrin-homology domain (PH domain)/Phosphotyrosine-binding domain (PTB)"/>
    <property type="match status" value="1"/>
</dbReference>
<keyword evidence="5" id="KW-0677">Repeat</keyword>
<dbReference type="SMART" id="SM00150">
    <property type="entry name" value="SPEC"/>
    <property type="match status" value="8"/>
</dbReference>
<feature type="compositionally biased region" description="Basic and acidic residues" evidence="9">
    <location>
        <begin position="1005"/>
        <end position="1027"/>
    </location>
</feature>
<dbReference type="GO" id="GO:0016020">
    <property type="term" value="C:membrane"/>
    <property type="evidence" value="ECO:0007669"/>
    <property type="project" value="UniProtKB-ARBA"/>
</dbReference>
<feature type="coiled-coil region" evidence="8">
    <location>
        <begin position="121"/>
        <end position="148"/>
    </location>
</feature>
<proteinExistence type="inferred from homology"/>
<feature type="compositionally biased region" description="Basic and acidic residues" evidence="9">
    <location>
        <begin position="1338"/>
        <end position="1398"/>
    </location>
</feature>
<evidence type="ECO:0000256" key="7">
    <source>
        <dbReference type="ARBA" id="ARBA00023212"/>
    </source>
</evidence>
<feature type="region of interest" description="Disordered" evidence="9">
    <location>
        <begin position="922"/>
        <end position="948"/>
    </location>
</feature>
<organism evidence="11 12">
    <name type="scientific">Austrofundulus limnaeus</name>
    <name type="common">Annual killifish</name>
    <dbReference type="NCBI Taxonomy" id="52670"/>
    <lineage>
        <taxon>Eukaryota</taxon>
        <taxon>Metazoa</taxon>
        <taxon>Chordata</taxon>
        <taxon>Craniata</taxon>
        <taxon>Vertebrata</taxon>
        <taxon>Euteleostomi</taxon>
        <taxon>Actinopterygii</taxon>
        <taxon>Neopterygii</taxon>
        <taxon>Teleostei</taxon>
        <taxon>Neoteleostei</taxon>
        <taxon>Acanthomorphata</taxon>
        <taxon>Ovalentaria</taxon>
        <taxon>Atherinomorphae</taxon>
        <taxon>Cyprinodontiformes</taxon>
        <taxon>Rivulidae</taxon>
        <taxon>Austrofundulus</taxon>
    </lineage>
</organism>
<feature type="region of interest" description="Disordered" evidence="9">
    <location>
        <begin position="1321"/>
        <end position="1398"/>
    </location>
</feature>
<dbReference type="GO" id="GO:0003779">
    <property type="term" value="F:actin binding"/>
    <property type="evidence" value="ECO:0007669"/>
    <property type="project" value="UniProtKB-KW"/>
</dbReference>
<evidence type="ECO:0000256" key="5">
    <source>
        <dbReference type="ARBA" id="ARBA00022737"/>
    </source>
</evidence>
<keyword evidence="8" id="KW-0175">Coiled coil</keyword>
<evidence type="ECO:0000259" key="10">
    <source>
        <dbReference type="PROSITE" id="PS50003"/>
    </source>
</evidence>
<feature type="region of interest" description="Disordered" evidence="9">
    <location>
        <begin position="1002"/>
        <end position="1046"/>
    </location>
</feature>
<dbReference type="InterPro" id="IPR001849">
    <property type="entry name" value="PH_domain"/>
</dbReference>
<dbReference type="CTD" id="100148730"/>
<evidence type="ECO:0000256" key="6">
    <source>
        <dbReference type="ARBA" id="ARBA00023203"/>
    </source>
</evidence>
<feature type="coiled-coil region" evidence="8">
    <location>
        <begin position="553"/>
        <end position="587"/>
    </location>
</feature>
<dbReference type="FunFam" id="1.20.58.60:FF:000011">
    <property type="entry name" value="Spectrin beta chain"/>
    <property type="match status" value="1"/>
</dbReference>